<dbReference type="InterPro" id="IPR023393">
    <property type="entry name" value="START-like_dom_sf"/>
</dbReference>
<gene>
    <name evidence="3" type="ORF">DFJ64_3325</name>
</gene>
<evidence type="ECO:0000313" key="4">
    <source>
        <dbReference type="Proteomes" id="UP000256485"/>
    </source>
</evidence>
<name>A0A3D9VI25_THECX</name>
<sequence>MTETTSRGVGPETVHLSDIGEGVRSSLANNPATKRLMEEVEAYVGAKAKQALGKVSGKLGDTTRKLTEVATSGGGAPGMLGRTLKEVAGGASPVAAAGKAGIKGVAEKATSMFKPGGKTSGGKSMNIVEDIDIGAPLRVVYNHWTKFEEFSKWSKGVQSVDREDPVKSKWKAKIAFSNRSWEATTTQQIPDQRIAWTSEGQTVVNGVVSFHPLGDNLTRMLVVLEYIPHGFFEKTANLWRAQGRRARLDIKLFRRYVMMEADPEEEGWRGEIRDGEVVREHDEVVREEKGEQPSAEKKPEEGEPEEPRAEEKAEEKKEEAEVPRQRQEEEAPKQEESAGR</sequence>
<protein>
    <submittedName>
        <fullName evidence="3">Putative membrane protein</fullName>
    </submittedName>
</protein>
<feature type="region of interest" description="Disordered" evidence="1">
    <location>
        <begin position="272"/>
        <end position="340"/>
    </location>
</feature>
<keyword evidence="4" id="KW-1185">Reference proteome</keyword>
<dbReference type="RefSeq" id="WP_115851253.1">
    <property type="nucleotide sequence ID" value="NZ_QTUC01000001.1"/>
</dbReference>
<dbReference type="CDD" id="cd07817">
    <property type="entry name" value="SRPBCC_8"/>
    <property type="match status" value="1"/>
</dbReference>
<comment type="caution">
    <text evidence="3">The sequence shown here is derived from an EMBL/GenBank/DDBJ whole genome shotgun (WGS) entry which is preliminary data.</text>
</comment>
<dbReference type="EMBL" id="QTUC01000001">
    <property type="protein sequence ID" value="REF37864.1"/>
    <property type="molecule type" value="Genomic_DNA"/>
</dbReference>
<dbReference type="Gene3D" id="3.30.530.20">
    <property type="match status" value="1"/>
</dbReference>
<dbReference type="Pfam" id="PF03364">
    <property type="entry name" value="Polyketide_cyc"/>
    <property type="match status" value="1"/>
</dbReference>
<evidence type="ECO:0000313" key="3">
    <source>
        <dbReference type="EMBL" id="REF37864.1"/>
    </source>
</evidence>
<reference evidence="3 4" key="1">
    <citation type="submission" date="2018-08" db="EMBL/GenBank/DDBJ databases">
        <title>Sequencing the genomes of 1000 actinobacteria strains.</title>
        <authorList>
            <person name="Klenk H.-P."/>
        </authorList>
    </citation>
    <scope>NUCLEOTIDE SEQUENCE [LARGE SCALE GENOMIC DNA]</scope>
    <source>
        <strain evidence="3 4">DSM 22891</strain>
    </source>
</reference>
<feature type="domain" description="Coenzyme Q-binding protein COQ10 START" evidence="2">
    <location>
        <begin position="133"/>
        <end position="249"/>
    </location>
</feature>
<dbReference type="SUPFAM" id="SSF55961">
    <property type="entry name" value="Bet v1-like"/>
    <property type="match status" value="1"/>
</dbReference>
<dbReference type="PANTHER" id="PTHR33824">
    <property type="entry name" value="POLYKETIDE CYCLASE/DEHYDRASE AND LIPID TRANSPORT SUPERFAMILY PROTEIN"/>
    <property type="match status" value="1"/>
</dbReference>
<dbReference type="AlphaFoldDB" id="A0A3D9VI25"/>
<dbReference type="Proteomes" id="UP000256485">
    <property type="component" value="Unassembled WGS sequence"/>
</dbReference>
<evidence type="ECO:0000259" key="2">
    <source>
        <dbReference type="Pfam" id="PF03364"/>
    </source>
</evidence>
<proteinExistence type="predicted"/>
<accession>A0A3D9VI25</accession>
<dbReference type="PANTHER" id="PTHR33824:SF7">
    <property type="entry name" value="POLYKETIDE CYCLASE_DEHYDRASE AND LIPID TRANSPORT SUPERFAMILY PROTEIN"/>
    <property type="match status" value="1"/>
</dbReference>
<evidence type="ECO:0000256" key="1">
    <source>
        <dbReference type="SAM" id="MobiDB-lite"/>
    </source>
</evidence>
<organism evidence="3 4">
    <name type="scientific">Thermasporomyces composti</name>
    <dbReference type="NCBI Taxonomy" id="696763"/>
    <lineage>
        <taxon>Bacteria</taxon>
        <taxon>Bacillati</taxon>
        <taxon>Actinomycetota</taxon>
        <taxon>Actinomycetes</taxon>
        <taxon>Propionibacteriales</taxon>
        <taxon>Nocardioidaceae</taxon>
        <taxon>Thermasporomyces</taxon>
    </lineage>
</organism>
<dbReference type="OrthoDB" id="3695445at2"/>
<dbReference type="InterPro" id="IPR005031">
    <property type="entry name" value="COQ10_START"/>
</dbReference>
<dbReference type="InterPro" id="IPR047137">
    <property type="entry name" value="ORF3"/>
</dbReference>